<dbReference type="SUPFAM" id="SSF52540">
    <property type="entry name" value="P-loop containing nucleoside triphosphate hydrolases"/>
    <property type="match status" value="1"/>
</dbReference>
<evidence type="ECO:0000313" key="18">
    <source>
        <dbReference type="Proteomes" id="UP000242146"/>
    </source>
</evidence>
<comment type="cofactor">
    <cofactor evidence="2">
        <name>Zn(2+)</name>
        <dbReference type="ChEBI" id="CHEBI:29105"/>
    </cofactor>
</comment>
<keyword evidence="8 13" id="KW-0067">ATP-binding</keyword>
<dbReference type="Pfam" id="PF09382">
    <property type="entry name" value="RQC"/>
    <property type="match status" value="1"/>
</dbReference>
<feature type="compositionally biased region" description="Polar residues" evidence="14">
    <location>
        <begin position="596"/>
        <end position="606"/>
    </location>
</feature>
<feature type="domain" description="Helicase C-terminal" evidence="16">
    <location>
        <begin position="270"/>
        <end position="416"/>
    </location>
</feature>
<dbReference type="InterPro" id="IPR027417">
    <property type="entry name" value="P-loop_NTPase"/>
</dbReference>
<dbReference type="Proteomes" id="UP000242146">
    <property type="component" value="Unassembled WGS sequence"/>
</dbReference>
<keyword evidence="6 13" id="KW-0378">Hydrolase</keyword>
<dbReference type="InterPro" id="IPR018982">
    <property type="entry name" value="RQC_domain"/>
</dbReference>
<evidence type="ECO:0000256" key="8">
    <source>
        <dbReference type="ARBA" id="ARBA00022840"/>
    </source>
</evidence>
<keyword evidence="9" id="KW-0238">DNA-binding</keyword>
<evidence type="ECO:0000256" key="7">
    <source>
        <dbReference type="ARBA" id="ARBA00022806"/>
    </source>
</evidence>
<dbReference type="SMART" id="SM00487">
    <property type="entry name" value="DEXDc"/>
    <property type="match status" value="1"/>
</dbReference>
<dbReference type="GO" id="GO:0006260">
    <property type="term" value="P:DNA replication"/>
    <property type="evidence" value="ECO:0007669"/>
    <property type="project" value="InterPro"/>
</dbReference>
<evidence type="ECO:0000256" key="9">
    <source>
        <dbReference type="ARBA" id="ARBA00023125"/>
    </source>
</evidence>
<dbReference type="InterPro" id="IPR002464">
    <property type="entry name" value="DNA/RNA_helicase_DEAH_CS"/>
</dbReference>
<keyword evidence="4" id="KW-0479">Metal-binding</keyword>
<keyword evidence="10" id="KW-0413">Isomerase</keyword>
<dbReference type="NCBIfam" id="TIGR00614">
    <property type="entry name" value="recQ_fam"/>
    <property type="match status" value="1"/>
</dbReference>
<dbReference type="CDD" id="cd17920">
    <property type="entry name" value="DEXHc_RecQ"/>
    <property type="match status" value="1"/>
</dbReference>
<dbReference type="PROSITE" id="PS51194">
    <property type="entry name" value="HELICASE_CTER"/>
    <property type="match status" value="1"/>
</dbReference>
<evidence type="ECO:0000256" key="14">
    <source>
        <dbReference type="SAM" id="MobiDB-lite"/>
    </source>
</evidence>
<evidence type="ECO:0000256" key="12">
    <source>
        <dbReference type="ARBA" id="ARBA00034617"/>
    </source>
</evidence>
<comment type="catalytic activity">
    <reaction evidence="13">
        <text>ATP + H2O = ADP + phosphate + H(+)</text>
        <dbReference type="Rhea" id="RHEA:13065"/>
        <dbReference type="ChEBI" id="CHEBI:15377"/>
        <dbReference type="ChEBI" id="CHEBI:15378"/>
        <dbReference type="ChEBI" id="CHEBI:30616"/>
        <dbReference type="ChEBI" id="CHEBI:43474"/>
        <dbReference type="ChEBI" id="CHEBI:456216"/>
    </reaction>
</comment>
<dbReference type="PANTHER" id="PTHR13710:SF105">
    <property type="entry name" value="ATP-DEPENDENT DNA HELICASE Q1"/>
    <property type="match status" value="1"/>
</dbReference>
<dbReference type="SUPFAM" id="SSF46785">
    <property type="entry name" value="Winged helix' DNA-binding domain"/>
    <property type="match status" value="1"/>
</dbReference>
<dbReference type="GO" id="GO:0046872">
    <property type="term" value="F:metal ion binding"/>
    <property type="evidence" value="ECO:0007669"/>
    <property type="project" value="UniProtKB-KW"/>
</dbReference>
<dbReference type="STRING" id="101127.A0A1X2G5C5"/>
<evidence type="ECO:0000256" key="10">
    <source>
        <dbReference type="ARBA" id="ARBA00023235"/>
    </source>
</evidence>
<dbReference type="GO" id="GO:0005694">
    <property type="term" value="C:chromosome"/>
    <property type="evidence" value="ECO:0007669"/>
    <property type="project" value="TreeGrafter"/>
</dbReference>
<reference evidence="17 18" key="1">
    <citation type="submission" date="2016-07" db="EMBL/GenBank/DDBJ databases">
        <title>Pervasive Adenine N6-methylation of Active Genes in Fungi.</title>
        <authorList>
            <consortium name="DOE Joint Genome Institute"/>
            <person name="Mondo S.J."/>
            <person name="Dannebaum R.O."/>
            <person name="Kuo R.C."/>
            <person name="Labutti K."/>
            <person name="Haridas S."/>
            <person name="Kuo A."/>
            <person name="Salamov A."/>
            <person name="Ahrendt S.R."/>
            <person name="Lipzen A."/>
            <person name="Sullivan W."/>
            <person name="Andreopoulos W.B."/>
            <person name="Clum A."/>
            <person name="Lindquist E."/>
            <person name="Daum C."/>
            <person name="Ramamoorthy G.K."/>
            <person name="Gryganskyi A."/>
            <person name="Culley D."/>
            <person name="Magnuson J.K."/>
            <person name="James T.Y."/>
            <person name="O'Malley M.A."/>
            <person name="Stajich J.E."/>
            <person name="Spatafora J.W."/>
            <person name="Visel A."/>
            <person name="Grigoriev I.V."/>
        </authorList>
    </citation>
    <scope>NUCLEOTIDE SEQUENCE [LARGE SCALE GENOMIC DNA]</scope>
    <source>
        <strain evidence="17 18">NRRL 3301</strain>
    </source>
</reference>
<comment type="cofactor">
    <cofactor evidence="1">
        <name>Mg(2+)</name>
        <dbReference type="ChEBI" id="CHEBI:18420"/>
    </cofactor>
</comment>
<dbReference type="InterPro" id="IPR004589">
    <property type="entry name" value="DNA_helicase_ATP-dep_RecQ"/>
</dbReference>
<evidence type="ECO:0000259" key="15">
    <source>
        <dbReference type="PROSITE" id="PS51192"/>
    </source>
</evidence>
<evidence type="ECO:0000256" key="3">
    <source>
        <dbReference type="ARBA" id="ARBA00005446"/>
    </source>
</evidence>
<keyword evidence="5 13" id="KW-0547">Nucleotide-binding</keyword>
<dbReference type="InterPro" id="IPR032284">
    <property type="entry name" value="RecQ_Zn-bd"/>
</dbReference>
<dbReference type="AlphaFoldDB" id="A0A1X2G5C5"/>
<name>A0A1X2G5C5_9FUNG</name>
<protein>
    <recommendedName>
        <fullName evidence="13">ATP-dependent DNA helicase</fullName>
        <ecNumber evidence="13">5.6.2.4</ecNumber>
    </recommendedName>
</protein>
<dbReference type="GO" id="GO:0005737">
    <property type="term" value="C:cytoplasm"/>
    <property type="evidence" value="ECO:0007669"/>
    <property type="project" value="TreeGrafter"/>
</dbReference>
<comment type="similarity">
    <text evidence="3 13">Belongs to the helicase family. RecQ subfamily.</text>
</comment>
<feature type="domain" description="Helicase ATP-binding" evidence="15">
    <location>
        <begin position="62"/>
        <end position="242"/>
    </location>
</feature>
<dbReference type="Pfam" id="PF16124">
    <property type="entry name" value="RecQ_Zn_bind"/>
    <property type="match status" value="1"/>
</dbReference>
<evidence type="ECO:0000256" key="2">
    <source>
        <dbReference type="ARBA" id="ARBA00001947"/>
    </source>
</evidence>
<evidence type="ECO:0000256" key="1">
    <source>
        <dbReference type="ARBA" id="ARBA00001946"/>
    </source>
</evidence>
<dbReference type="InterPro" id="IPR001650">
    <property type="entry name" value="Helicase_C-like"/>
</dbReference>
<dbReference type="PROSITE" id="PS51192">
    <property type="entry name" value="HELICASE_ATP_BIND_1"/>
    <property type="match status" value="1"/>
</dbReference>
<keyword evidence="11 13" id="KW-0539">Nucleus</keyword>
<comment type="caution">
    <text evidence="17">The sequence shown here is derived from an EMBL/GenBank/DDBJ whole genome shotgun (WGS) entry which is preliminary data.</text>
</comment>
<gene>
    <name evidence="17" type="ORF">DM01DRAFT_301495</name>
</gene>
<comment type="catalytic activity">
    <reaction evidence="12 13">
        <text>Couples ATP hydrolysis with the unwinding of duplex DNA by translocating in the 3'-5' direction.</text>
        <dbReference type="EC" id="5.6.2.4"/>
    </reaction>
</comment>
<accession>A0A1X2G5C5</accession>
<dbReference type="EMBL" id="MCGT01000042">
    <property type="protein sequence ID" value="ORX45491.1"/>
    <property type="molecule type" value="Genomic_DNA"/>
</dbReference>
<sequence length="696" mass="79722">MEHLENLQLELGMKESSLSSQGSSLNDQSQLVFHHPWSRNVIKALHQVFRLPEFRANQLEAIDAALQGRDVFVLMPTGGGKSLCYQLPAIIQQQDRQCVTVVVSPLLSLMLDQVSQLVQSRGIPAAFWNGEVPRQQKNWIKNELLSAQPTMRLLYTTPESLHHSSDLKSILQSLHIRRLLARFVVDEAHCVSKWGHDFRPEYASLGQLKDQFYAVPWMALTATAPPRVQEDIVNVLNMQNCLVLKQSFRRVNLKFQVVEKESFKDGYREDLVQFVLQHRHQCGIVYCVTTKDCETLFKELSTRHVSCDRYHGKMTSRQRFNVQQKWQKDQLKVVVATIAFGMGIDKPNVRFVIHDSLPGNVEGYYQEIGRAGRDGQPSVCRLYYSYKDTRVHRILIAGQNSVSLRQEGTRHLNDMVRYCERMQCRQHFLMGYFGETDFDPSQCDRQCDRCSLSPTPYHRHLHQQSQIQGLVDFLNAYPRNKFTLNQLLEIFQGSRSKAYVEKGYDRATGFGSLSYLSKSHKERLLVHLILLGVLKEEAHKNRSRYANAYVSLGPKAFQLGSLAWPLQVNILTYTHSNDANAAINPTTGPTPHDITLPTTASHSRQQPLPPTAPNSTPPRKRLVLNKQCYAALCNKRDELNRQYGQSTYFSDALLKKLAKKLPTSHAEFFKVCNTMSDDDLRNFGVHFLEICKQHHA</sequence>
<keyword evidence="18" id="KW-1185">Reference proteome</keyword>
<evidence type="ECO:0000256" key="5">
    <source>
        <dbReference type="ARBA" id="ARBA00022741"/>
    </source>
</evidence>
<dbReference type="SMART" id="SM00490">
    <property type="entry name" value="HELICc"/>
    <property type="match status" value="1"/>
</dbReference>
<dbReference type="GO" id="GO:0009378">
    <property type="term" value="F:four-way junction helicase activity"/>
    <property type="evidence" value="ECO:0007669"/>
    <property type="project" value="TreeGrafter"/>
</dbReference>
<dbReference type="InterPro" id="IPR002121">
    <property type="entry name" value="HRDC_dom"/>
</dbReference>
<dbReference type="EC" id="5.6.2.4" evidence="13"/>
<dbReference type="InterPro" id="IPR036388">
    <property type="entry name" value="WH-like_DNA-bd_sf"/>
</dbReference>
<dbReference type="OrthoDB" id="10261556at2759"/>
<dbReference type="Pfam" id="PF00570">
    <property type="entry name" value="HRDC"/>
    <property type="match status" value="1"/>
</dbReference>
<dbReference type="SUPFAM" id="SSF47819">
    <property type="entry name" value="HRDC-like"/>
    <property type="match status" value="1"/>
</dbReference>
<dbReference type="GO" id="GO:0043138">
    <property type="term" value="F:3'-5' DNA helicase activity"/>
    <property type="evidence" value="ECO:0007669"/>
    <property type="project" value="UniProtKB-EC"/>
</dbReference>
<dbReference type="PANTHER" id="PTHR13710">
    <property type="entry name" value="DNA HELICASE RECQ FAMILY MEMBER"/>
    <property type="match status" value="1"/>
</dbReference>
<dbReference type="GO" id="GO:0005634">
    <property type="term" value="C:nucleus"/>
    <property type="evidence" value="ECO:0007669"/>
    <property type="project" value="UniProtKB-SubCell"/>
</dbReference>
<evidence type="ECO:0000256" key="4">
    <source>
        <dbReference type="ARBA" id="ARBA00022723"/>
    </source>
</evidence>
<dbReference type="GO" id="GO:0003677">
    <property type="term" value="F:DNA binding"/>
    <property type="evidence" value="ECO:0007669"/>
    <property type="project" value="UniProtKB-KW"/>
</dbReference>
<dbReference type="GO" id="GO:0016887">
    <property type="term" value="F:ATP hydrolysis activity"/>
    <property type="evidence" value="ECO:0007669"/>
    <property type="project" value="RHEA"/>
</dbReference>
<dbReference type="Gene3D" id="3.40.50.300">
    <property type="entry name" value="P-loop containing nucleotide triphosphate hydrolases"/>
    <property type="match status" value="2"/>
</dbReference>
<feature type="region of interest" description="Disordered" evidence="14">
    <location>
        <begin position="583"/>
        <end position="619"/>
    </location>
</feature>
<comment type="subcellular location">
    <subcellularLocation>
        <location evidence="13">Nucleus</location>
    </subcellularLocation>
</comment>
<dbReference type="InterPro" id="IPR011545">
    <property type="entry name" value="DEAD/DEAH_box_helicase_dom"/>
</dbReference>
<evidence type="ECO:0000256" key="6">
    <source>
        <dbReference type="ARBA" id="ARBA00022801"/>
    </source>
</evidence>
<dbReference type="GO" id="GO:0000724">
    <property type="term" value="P:double-strand break repair via homologous recombination"/>
    <property type="evidence" value="ECO:0007669"/>
    <property type="project" value="TreeGrafter"/>
</dbReference>
<dbReference type="InterPro" id="IPR036390">
    <property type="entry name" value="WH_DNA-bd_sf"/>
</dbReference>
<dbReference type="InterPro" id="IPR014001">
    <property type="entry name" value="Helicase_ATP-bd"/>
</dbReference>
<dbReference type="Pfam" id="PF00271">
    <property type="entry name" value="Helicase_C"/>
    <property type="match status" value="1"/>
</dbReference>
<dbReference type="CDD" id="cd18794">
    <property type="entry name" value="SF2_C_RecQ"/>
    <property type="match status" value="1"/>
</dbReference>
<proteinExistence type="inferred from homology"/>
<dbReference type="Gene3D" id="1.10.150.80">
    <property type="entry name" value="HRDC domain"/>
    <property type="match status" value="1"/>
</dbReference>
<evidence type="ECO:0000259" key="16">
    <source>
        <dbReference type="PROSITE" id="PS51194"/>
    </source>
</evidence>
<keyword evidence="7 13" id="KW-0347">Helicase</keyword>
<organism evidence="17 18">
    <name type="scientific">Hesseltinella vesiculosa</name>
    <dbReference type="NCBI Taxonomy" id="101127"/>
    <lineage>
        <taxon>Eukaryota</taxon>
        <taxon>Fungi</taxon>
        <taxon>Fungi incertae sedis</taxon>
        <taxon>Mucoromycota</taxon>
        <taxon>Mucoromycotina</taxon>
        <taxon>Mucoromycetes</taxon>
        <taxon>Mucorales</taxon>
        <taxon>Cunninghamellaceae</taxon>
        <taxon>Hesseltinella</taxon>
    </lineage>
</organism>
<dbReference type="InterPro" id="IPR010997">
    <property type="entry name" value="HRDC-like_sf"/>
</dbReference>
<evidence type="ECO:0000256" key="13">
    <source>
        <dbReference type="RuleBase" id="RU364117"/>
    </source>
</evidence>
<evidence type="ECO:0000313" key="17">
    <source>
        <dbReference type="EMBL" id="ORX45491.1"/>
    </source>
</evidence>
<feature type="compositionally biased region" description="Pro residues" evidence="14">
    <location>
        <begin position="607"/>
        <end position="616"/>
    </location>
</feature>
<dbReference type="GO" id="GO:0005524">
    <property type="term" value="F:ATP binding"/>
    <property type="evidence" value="ECO:0007669"/>
    <property type="project" value="UniProtKB-KW"/>
</dbReference>
<dbReference type="InterPro" id="IPR044876">
    <property type="entry name" value="HRDC_dom_sf"/>
</dbReference>
<dbReference type="Gene3D" id="1.10.10.10">
    <property type="entry name" value="Winged helix-like DNA-binding domain superfamily/Winged helix DNA-binding domain"/>
    <property type="match status" value="1"/>
</dbReference>
<dbReference type="Pfam" id="PF00270">
    <property type="entry name" value="DEAD"/>
    <property type="match status" value="1"/>
</dbReference>
<dbReference type="FunFam" id="3.40.50.300:FF:000296">
    <property type="entry name" value="ATP-dependent DNA helicase RecQ"/>
    <property type="match status" value="1"/>
</dbReference>
<dbReference type="PROSITE" id="PS00690">
    <property type="entry name" value="DEAH_ATP_HELICASE"/>
    <property type="match status" value="1"/>
</dbReference>
<evidence type="ECO:0000256" key="11">
    <source>
        <dbReference type="ARBA" id="ARBA00023242"/>
    </source>
</evidence>